<evidence type="ECO:0000256" key="3">
    <source>
        <dbReference type="ARBA" id="ARBA00022630"/>
    </source>
</evidence>
<dbReference type="PANTHER" id="PTHR43673:SF2">
    <property type="entry name" value="NITROREDUCTASE"/>
    <property type="match status" value="1"/>
</dbReference>
<evidence type="ECO:0000313" key="7">
    <source>
        <dbReference type="EMBL" id="XCA47747.1"/>
    </source>
</evidence>
<evidence type="ECO:0000256" key="4">
    <source>
        <dbReference type="ARBA" id="ARBA00022643"/>
    </source>
</evidence>
<reference evidence="7" key="1">
    <citation type="submission" date="2024-06" db="EMBL/GenBank/DDBJ databases">
        <title>Survey of trichomoniasis prevalence in women attending to health centers in Quds city (west of Tehran provience), characteristics of ntr4 and ntr6 genes in isolated parasites.</title>
        <authorList>
            <person name="Abolghazi A."/>
            <person name="Matini M."/>
            <person name="Fallah M."/>
            <person name="Foroughi-Parvar F."/>
            <person name="Kazemirad Z."/>
        </authorList>
    </citation>
    <scope>NUCLEOTIDE SEQUENCE</scope>
    <source>
        <strain evidence="7">3</strain>
    </source>
</reference>
<sequence length="182" mass="20128">MSVLKCIQARRTIRHYVQGEEVPKADIDLIANSGLTAPSSMDIQGVDIYVDRGQEKLAKIEEATLKALPQYATKYFVNRHEQLHVKNVITCDAPVLFVLVKNERAHKDYYHIDCGLIVESMILLAQDMGYSTMCMGAIGMADLSEVLGIPKDAAIIGLAMGKAAPEQDLHKRPIKSKVVYAD</sequence>
<dbReference type="AlphaFoldDB" id="A0AAU7YNN2"/>
<name>A0AAU7YNN2_TRIVA</name>
<accession>A0AAU7YNN2</accession>
<evidence type="ECO:0000256" key="1">
    <source>
        <dbReference type="ARBA" id="ARBA00001917"/>
    </source>
</evidence>
<evidence type="ECO:0000256" key="2">
    <source>
        <dbReference type="ARBA" id="ARBA00007118"/>
    </source>
</evidence>
<dbReference type="Pfam" id="PF00881">
    <property type="entry name" value="Nitroreductase"/>
    <property type="match status" value="1"/>
</dbReference>
<evidence type="ECO:0000259" key="6">
    <source>
        <dbReference type="Pfam" id="PF00881"/>
    </source>
</evidence>
<keyword evidence="3" id="KW-0285">Flavoprotein</keyword>
<proteinExistence type="evidence at transcript level"/>
<gene>
    <name evidence="7" type="primary">NTR-4</name>
</gene>
<dbReference type="InterPro" id="IPR000415">
    <property type="entry name" value="Nitroreductase-like"/>
</dbReference>
<keyword evidence="5" id="KW-0560">Oxidoreductase</keyword>
<dbReference type="EMBL" id="PP949264">
    <property type="protein sequence ID" value="XCA47747.1"/>
    <property type="molecule type" value="mRNA"/>
</dbReference>
<organism evidence="7">
    <name type="scientific">Trichomonas vaginalis</name>
    <dbReference type="NCBI Taxonomy" id="5722"/>
    <lineage>
        <taxon>Eukaryota</taxon>
        <taxon>Metamonada</taxon>
        <taxon>Parabasalia</taxon>
        <taxon>Trichomonadida</taxon>
        <taxon>Trichomonadidae</taxon>
        <taxon>Trichomonas</taxon>
    </lineage>
</organism>
<keyword evidence="4" id="KW-0288">FMN</keyword>
<comment type="similarity">
    <text evidence="2">Belongs to the nitroreductase family.</text>
</comment>
<comment type="cofactor">
    <cofactor evidence="1">
        <name>FMN</name>
        <dbReference type="ChEBI" id="CHEBI:58210"/>
    </cofactor>
</comment>
<dbReference type="Gene3D" id="3.40.109.10">
    <property type="entry name" value="NADH Oxidase"/>
    <property type="match status" value="1"/>
</dbReference>
<protein>
    <submittedName>
        <fullName evidence="7">Nitroreductase family protein</fullName>
    </submittedName>
</protein>
<dbReference type="SUPFAM" id="SSF55469">
    <property type="entry name" value="FMN-dependent nitroreductase-like"/>
    <property type="match status" value="1"/>
</dbReference>
<dbReference type="InterPro" id="IPR029479">
    <property type="entry name" value="Nitroreductase"/>
</dbReference>
<dbReference type="GO" id="GO:0016491">
    <property type="term" value="F:oxidoreductase activity"/>
    <property type="evidence" value="ECO:0007669"/>
    <property type="project" value="UniProtKB-KW"/>
</dbReference>
<dbReference type="CDD" id="cd02062">
    <property type="entry name" value="Nitro_FMN_reductase"/>
    <property type="match status" value="1"/>
</dbReference>
<feature type="domain" description="Nitroreductase" evidence="6">
    <location>
        <begin position="7"/>
        <end position="162"/>
    </location>
</feature>
<evidence type="ECO:0000256" key="5">
    <source>
        <dbReference type="ARBA" id="ARBA00023002"/>
    </source>
</evidence>
<dbReference type="PANTHER" id="PTHR43673">
    <property type="entry name" value="NAD(P)H NITROREDUCTASE YDGI-RELATED"/>
    <property type="match status" value="1"/>
</dbReference>